<feature type="domain" description="Uracil-DNA glycosylase-like" evidence="1">
    <location>
        <begin position="32"/>
        <end position="196"/>
    </location>
</feature>
<dbReference type="PANTHER" id="PTHR42160">
    <property type="entry name" value="URACIL-DNA GLYCOSYLASE SUPERFAMILY PROTEIN"/>
    <property type="match status" value="1"/>
</dbReference>
<proteinExistence type="predicted"/>
<dbReference type="InterPro" id="IPR036895">
    <property type="entry name" value="Uracil-DNA_glycosylase-like_sf"/>
</dbReference>
<dbReference type="SUPFAM" id="SSF52141">
    <property type="entry name" value="Uracil-DNA glycosylase-like"/>
    <property type="match status" value="1"/>
</dbReference>
<dbReference type="CDD" id="cd10033">
    <property type="entry name" value="UDG_like"/>
    <property type="match status" value="1"/>
</dbReference>
<dbReference type="SMART" id="SM00986">
    <property type="entry name" value="UDG"/>
    <property type="match status" value="1"/>
</dbReference>
<dbReference type="InterPro" id="IPR047124">
    <property type="entry name" value="HI_0220.2"/>
</dbReference>
<name>A0A6C2C9V3_9LACO</name>
<dbReference type="Proteomes" id="UP000371977">
    <property type="component" value="Unassembled WGS sequence"/>
</dbReference>
<dbReference type="InterPro" id="IPR005122">
    <property type="entry name" value="Uracil-DNA_glycosylase-like"/>
</dbReference>
<sequence length="205" mass="23425">MTDFEQAYAQIIAAIKADPENKTYTDQGWEPMLSIHPEATFIIIGQAPSRKVQEHGVMWDDQSGDRLRDWLGISYEEFYASHRLAVVPMDFYFPGKSKNGGDELPRKTMAPKYHDQLLALMPNLKTFILVGNTALHYYLQLPTSTPLTKVVQEAAIPTQLTADTMVNIPLPHPSPRNNIWLAKNRWFTETKLPELKNLIRQLMSD</sequence>
<evidence type="ECO:0000259" key="1">
    <source>
        <dbReference type="SMART" id="SM00986"/>
    </source>
</evidence>
<dbReference type="PANTHER" id="PTHR42160:SF1">
    <property type="entry name" value="URACIL-DNA GLYCOSYLASE SUPERFAMILY PROTEIN"/>
    <property type="match status" value="1"/>
</dbReference>
<dbReference type="AlphaFoldDB" id="A0A6C2C9V3"/>
<evidence type="ECO:0000313" key="3">
    <source>
        <dbReference type="Proteomes" id="UP000371977"/>
    </source>
</evidence>
<dbReference type="RefSeq" id="WP_148621907.1">
    <property type="nucleotide sequence ID" value="NZ_SDGZ01000006.1"/>
</dbReference>
<dbReference type="SMART" id="SM00987">
    <property type="entry name" value="UreE_C"/>
    <property type="match status" value="1"/>
</dbReference>
<reference evidence="2 3" key="1">
    <citation type="submission" date="2019-01" db="EMBL/GenBank/DDBJ databases">
        <title>Weissella sp. nov., a novel lactic acid bacterium isolated from animal feces.</title>
        <authorList>
            <person name="Wang L.-T."/>
        </authorList>
    </citation>
    <scope>NUCLEOTIDE SEQUENCE [LARGE SCALE GENOMIC DNA]</scope>
    <source>
        <strain evidence="2 3">8H-2</strain>
    </source>
</reference>
<dbReference type="Gene3D" id="3.40.470.10">
    <property type="entry name" value="Uracil-DNA glycosylase-like domain"/>
    <property type="match status" value="1"/>
</dbReference>
<evidence type="ECO:0000313" key="2">
    <source>
        <dbReference type="EMBL" id="TYC50707.1"/>
    </source>
</evidence>
<keyword evidence="3" id="KW-1185">Reference proteome</keyword>
<dbReference type="OrthoDB" id="9789139at2"/>
<gene>
    <name evidence="2" type="ORF">ESZ50_01860</name>
</gene>
<dbReference type="EMBL" id="SDGZ01000006">
    <property type="protein sequence ID" value="TYC50707.1"/>
    <property type="molecule type" value="Genomic_DNA"/>
</dbReference>
<comment type="caution">
    <text evidence="2">The sequence shown here is derived from an EMBL/GenBank/DDBJ whole genome shotgun (WGS) entry which is preliminary data.</text>
</comment>
<organism evidence="2 3">
    <name type="scientific">Weissella muntiaci</name>
    <dbReference type="NCBI Taxonomy" id="2508881"/>
    <lineage>
        <taxon>Bacteria</taxon>
        <taxon>Bacillati</taxon>
        <taxon>Bacillota</taxon>
        <taxon>Bacilli</taxon>
        <taxon>Lactobacillales</taxon>
        <taxon>Lactobacillaceae</taxon>
        <taxon>Weissella</taxon>
    </lineage>
</organism>
<protein>
    <submittedName>
        <fullName evidence="2">Uracil-DNA glycosylase family protein</fullName>
    </submittedName>
</protein>
<dbReference type="Pfam" id="PF03167">
    <property type="entry name" value="UDG"/>
    <property type="match status" value="1"/>
</dbReference>
<accession>A0A6C2C9V3</accession>